<evidence type="ECO:0000313" key="6">
    <source>
        <dbReference type="Proteomes" id="UP000041254"/>
    </source>
</evidence>
<evidence type="ECO:0000256" key="2">
    <source>
        <dbReference type="ARBA" id="ARBA00022679"/>
    </source>
</evidence>
<dbReference type="GO" id="GO:0016757">
    <property type="term" value="F:glycosyltransferase activity"/>
    <property type="evidence" value="ECO:0007669"/>
    <property type="project" value="UniProtKB-KW"/>
</dbReference>
<protein>
    <recommendedName>
        <fullName evidence="4">Glycosyltransferase 61 catalytic domain-containing protein</fullName>
    </recommendedName>
</protein>
<dbReference type="PANTHER" id="PTHR20961">
    <property type="entry name" value="GLYCOSYLTRANSFERASE"/>
    <property type="match status" value="1"/>
</dbReference>
<evidence type="ECO:0000256" key="1">
    <source>
        <dbReference type="ARBA" id="ARBA00022676"/>
    </source>
</evidence>
<proteinExistence type="predicted"/>
<dbReference type="PhylomeDB" id="A0A0G4EWG2"/>
<accession>A0A0G4EWG2</accession>
<dbReference type="InParanoid" id="A0A0G4EWG2"/>
<evidence type="ECO:0000313" key="5">
    <source>
        <dbReference type="EMBL" id="CEM02685.1"/>
    </source>
</evidence>
<feature type="domain" description="Glycosyltransferase 61 catalytic" evidence="4">
    <location>
        <begin position="33"/>
        <end position="168"/>
    </location>
</feature>
<dbReference type="EMBL" id="CDMY01000333">
    <property type="protein sequence ID" value="CEM02685.1"/>
    <property type="molecule type" value="Genomic_DNA"/>
</dbReference>
<name>A0A0G4EWG2_VITBC</name>
<dbReference type="InterPro" id="IPR007657">
    <property type="entry name" value="Glycosyltransferase_61"/>
</dbReference>
<sequence length="224" mass="25549">MHAFRTHVLTALKVSTSQRDTNSKSGTVEALDKRRLGQLTNTTISMADEFLQHQWQWPPRRERRILWLSRRPYSQVVDKARGRIHTYTPDRHVGNEAELLASLRQSLDRAAATESPRFSGWQIEDFNPGDSHSFREQVLRAASADILVGVHGAGLTLCIYMRTGSALVELFGGNRERENRHFDTLCSKVGQRRWEMDVGSLERVAPEGVWENVRQAIEQLDGVE</sequence>
<dbReference type="Pfam" id="PF04577">
    <property type="entry name" value="Glyco_transf_61"/>
    <property type="match status" value="1"/>
</dbReference>
<organism evidence="5 6">
    <name type="scientific">Vitrella brassicaformis (strain CCMP3155)</name>
    <dbReference type="NCBI Taxonomy" id="1169540"/>
    <lineage>
        <taxon>Eukaryota</taxon>
        <taxon>Sar</taxon>
        <taxon>Alveolata</taxon>
        <taxon>Colpodellida</taxon>
        <taxon>Vitrellaceae</taxon>
        <taxon>Vitrella</taxon>
    </lineage>
</organism>
<keyword evidence="3" id="KW-0325">Glycoprotein</keyword>
<dbReference type="InterPro" id="IPR049625">
    <property type="entry name" value="Glyco_transf_61_cat"/>
</dbReference>
<dbReference type="Proteomes" id="UP000041254">
    <property type="component" value="Unassembled WGS sequence"/>
</dbReference>
<keyword evidence="1" id="KW-0328">Glycosyltransferase</keyword>
<reference evidence="5 6" key="1">
    <citation type="submission" date="2014-11" db="EMBL/GenBank/DDBJ databases">
        <authorList>
            <person name="Zhu J."/>
            <person name="Qi W."/>
            <person name="Song R."/>
        </authorList>
    </citation>
    <scope>NUCLEOTIDE SEQUENCE [LARGE SCALE GENOMIC DNA]</scope>
</reference>
<dbReference type="AlphaFoldDB" id="A0A0G4EWG2"/>
<keyword evidence="2" id="KW-0808">Transferase</keyword>
<gene>
    <name evidence="5" type="ORF">Vbra_13722</name>
</gene>
<dbReference type="OrthoDB" id="689111at2759"/>
<dbReference type="VEuPathDB" id="CryptoDB:Vbra_13722"/>
<keyword evidence="6" id="KW-1185">Reference proteome</keyword>
<evidence type="ECO:0000259" key="4">
    <source>
        <dbReference type="Pfam" id="PF04577"/>
    </source>
</evidence>
<evidence type="ECO:0000256" key="3">
    <source>
        <dbReference type="ARBA" id="ARBA00023180"/>
    </source>
</evidence>